<evidence type="ECO:0000256" key="2">
    <source>
        <dbReference type="ARBA" id="ARBA00023163"/>
    </source>
</evidence>
<evidence type="ECO:0000313" key="4">
    <source>
        <dbReference type="EMBL" id="RIE04831.1"/>
    </source>
</evidence>
<evidence type="ECO:0000259" key="3">
    <source>
        <dbReference type="SMART" id="SM00421"/>
    </source>
</evidence>
<dbReference type="EMBL" id="QXJM01000023">
    <property type="protein sequence ID" value="RIE04831.1"/>
    <property type="molecule type" value="Genomic_DNA"/>
</dbReference>
<reference evidence="4 5" key="1">
    <citation type="submission" date="2018-09" db="EMBL/GenBank/DDBJ databases">
        <title>Cohnella cavernae sp. nov., isolated from a karst cave.</title>
        <authorList>
            <person name="Zhu H."/>
        </authorList>
    </citation>
    <scope>NUCLEOTIDE SEQUENCE [LARGE SCALE GENOMIC DNA]</scope>
    <source>
        <strain evidence="4 5">K2E09-144</strain>
    </source>
</reference>
<dbReference type="SUPFAM" id="SSF46894">
    <property type="entry name" value="C-terminal effector domain of the bipartite response regulators"/>
    <property type="match status" value="1"/>
</dbReference>
<dbReference type="Proteomes" id="UP000266340">
    <property type="component" value="Unassembled WGS sequence"/>
</dbReference>
<dbReference type="Gene3D" id="1.10.10.10">
    <property type="entry name" value="Winged helix-like DNA-binding domain superfamily/Winged helix DNA-binding domain"/>
    <property type="match status" value="1"/>
</dbReference>
<dbReference type="InterPro" id="IPR016032">
    <property type="entry name" value="Sig_transdc_resp-reg_C-effctor"/>
</dbReference>
<evidence type="ECO:0000313" key="5">
    <source>
        <dbReference type="Proteomes" id="UP000266340"/>
    </source>
</evidence>
<dbReference type="AlphaFoldDB" id="A0A398D039"/>
<keyword evidence="5" id="KW-1185">Reference proteome</keyword>
<dbReference type="SMART" id="SM00421">
    <property type="entry name" value="HTH_LUXR"/>
    <property type="match status" value="1"/>
</dbReference>
<protein>
    <submittedName>
        <fullName evidence="4">LuxR family transcriptional regulator</fullName>
    </submittedName>
</protein>
<dbReference type="InterPro" id="IPR000792">
    <property type="entry name" value="Tscrpt_reg_LuxR_C"/>
</dbReference>
<dbReference type="InterPro" id="IPR036388">
    <property type="entry name" value="WH-like_DNA-bd_sf"/>
</dbReference>
<accession>A0A398D039</accession>
<proteinExistence type="predicted"/>
<organism evidence="4 5">
    <name type="scientific">Cohnella faecalis</name>
    <dbReference type="NCBI Taxonomy" id="2315694"/>
    <lineage>
        <taxon>Bacteria</taxon>
        <taxon>Bacillati</taxon>
        <taxon>Bacillota</taxon>
        <taxon>Bacilli</taxon>
        <taxon>Bacillales</taxon>
        <taxon>Paenibacillaceae</taxon>
        <taxon>Cohnella</taxon>
    </lineage>
</organism>
<sequence length="116" mass="13237">MDTRITTPLAVKPASSAELTLEPSIYHFGVRYGMTPRERDVLRLLILYGFKNDDMAGILHIAVKTIKNHLACMMGKTRTRSSRELQALFLRFMIQQSIEKKRVSTESRPALGEWDA</sequence>
<name>A0A398D039_9BACL</name>
<gene>
    <name evidence="4" type="ORF">D3H35_05030</name>
</gene>
<keyword evidence="1" id="KW-0805">Transcription regulation</keyword>
<dbReference type="GO" id="GO:0006355">
    <property type="term" value="P:regulation of DNA-templated transcription"/>
    <property type="evidence" value="ECO:0007669"/>
    <property type="project" value="InterPro"/>
</dbReference>
<keyword evidence="2" id="KW-0804">Transcription</keyword>
<feature type="domain" description="HTH luxR-type" evidence="3">
    <location>
        <begin position="31"/>
        <end position="89"/>
    </location>
</feature>
<evidence type="ECO:0000256" key="1">
    <source>
        <dbReference type="ARBA" id="ARBA00023015"/>
    </source>
</evidence>
<dbReference type="RefSeq" id="WP_119148031.1">
    <property type="nucleotide sequence ID" value="NZ_JBHSOV010000005.1"/>
</dbReference>
<dbReference type="GO" id="GO:0003677">
    <property type="term" value="F:DNA binding"/>
    <property type="evidence" value="ECO:0007669"/>
    <property type="project" value="InterPro"/>
</dbReference>
<dbReference type="OrthoDB" id="2680163at2"/>
<dbReference type="CDD" id="cd06170">
    <property type="entry name" value="LuxR_C_like"/>
    <property type="match status" value="1"/>
</dbReference>
<comment type="caution">
    <text evidence="4">The sequence shown here is derived from an EMBL/GenBank/DDBJ whole genome shotgun (WGS) entry which is preliminary data.</text>
</comment>
<dbReference type="Pfam" id="PF00196">
    <property type="entry name" value="GerE"/>
    <property type="match status" value="1"/>
</dbReference>